<evidence type="ECO:0000313" key="1">
    <source>
        <dbReference type="EMBL" id="SVE32583.1"/>
    </source>
</evidence>
<feature type="non-terminal residue" evidence="1">
    <location>
        <position position="1"/>
    </location>
</feature>
<protein>
    <submittedName>
        <fullName evidence="1">Uncharacterized protein</fullName>
    </submittedName>
</protein>
<gene>
    <name evidence="1" type="ORF">METZ01_LOCUS485437</name>
</gene>
<sequence length="61" mass="7009">VAPTFVEADSASKVKMNMRKILKPDVVKELEIERVTPAKMKQMYRDMAKGKEAEPTEEEKK</sequence>
<proteinExistence type="predicted"/>
<dbReference type="AlphaFoldDB" id="A0A383CKM0"/>
<dbReference type="EMBL" id="UINC01209529">
    <property type="protein sequence ID" value="SVE32583.1"/>
    <property type="molecule type" value="Genomic_DNA"/>
</dbReference>
<organism evidence="1">
    <name type="scientific">marine metagenome</name>
    <dbReference type="NCBI Taxonomy" id="408172"/>
    <lineage>
        <taxon>unclassified sequences</taxon>
        <taxon>metagenomes</taxon>
        <taxon>ecological metagenomes</taxon>
    </lineage>
</organism>
<name>A0A383CKM0_9ZZZZ</name>
<accession>A0A383CKM0</accession>
<reference evidence="1" key="1">
    <citation type="submission" date="2018-05" db="EMBL/GenBank/DDBJ databases">
        <authorList>
            <person name="Lanie J.A."/>
            <person name="Ng W.-L."/>
            <person name="Kazmierczak K.M."/>
            <person name="Andrzejewski T.M."/>
            <person name="Davidsen T.M."/>
            <person name="Wayne K.J."/>
            <person name="Tettelin H."/>
            <person name="Glass J.I."/>
            <person name="Rusch D."/>
            <person name="Podicherti R."/>
            <person name="Tsui H.-C.T."/>
            <person name="Winkler M.E."/>
        </authorList>
    </citation>
    <scope>NUCLEOTIDE SEQUENCE</scope>
</reference>